<sequence>MIQARSQALSYKGYHLAVEARPVFNGLFAASLTLDPADAPGANPIHFDAVDYFFEPDHALAYGARWGRLWIDQRA</sequence>
<keyword evidence="2" id="KW-1185">Reference proteome</keyword>
<dbReference type="Proteomes" id="UP000270342">
    <property type="component" value="Unassembled WGS sequence"/>
</dbReference>
<evidence type="ECO:0000313" key="1">
    <source>
        <dbReference type="EMBL" id="RKP57891.1"/>
    </source>
</evidence>
<accession>A0A494Y5H9</accession>
<comment type="caution">
    <text evidence="1">The sequence shown here is derived from an EMBL/GenBank/DDBJ whole genome shotgun (WGS) entry which is preliminary data.</text>
</comment>
<evidence type="ECO:0000313" key="2">
    <source>
        <dbReference type="Proteomes" id="UP000270342"/>
    </source>
</evidence>
<name>A0A494Y5H9_9BURK</name>
<dbReference type="AlphaFoldDB" id="A0A494Y5H9"/>
<dbReference type="OrthoDB" id="9010131at2"/>
<dbReference type="RefSeq" id="WP_121085246.1">
    <property type="nucleotide sequence ID" value="NZ_RBZU01000002.1"/>
</dbReference>
<proteinExistence type="predicted"/>
<protein>
    <submittedName>
        <fullName evidence="1">Transcriptional regulator</fullName>
    </submittedName>
</protein>
<dbReference type="EMBL" id="RBZU01000002">
    <property type="protein sequence ID" value="RKP57891.1"/>
    <property type="molecule type" value="Genomic_DNA"/>
</dbReference>
<gene>
    <name evidence="1" type="ORF">D7S86_06380</name>
</gene>
<reference evidence="1 2" key="1">
    <citation type="submission" date="2018-10" db="EMBL/GenBank/DDBJ databases">
        <title>Robbsia sp. DHC34, isolated from soil.</title>
        <authorList>
            <person name="Gao Z.-H."/>
            <person name="Qiu L.-H."/>
        </authorList>
    </citation>
    <scope>NUCLEOTIDE SEQUENCE [LARGE SCALE GENOMIC DNA]</scope>
    <source>
        <strain evidence="1 2">DHC34</strain>
    </source>
</reference>
<organism evidence="1 2">
    <name type="scientific">Pararobbsia silviterrae</name>
    <dbReference type="NCBI Taxonomy" id="1792498"/>
    <lineage>
        <taxon>Bacteria</taxon>
        <taxon>Pseudomonadati</taxon>
        <taxon>Pseudomonadota</taxon>
        <taxon>Betaproteobacteria</taxon>
        <taxon>Burkholderiales</taxon>
        <taxon>Burkholderiaceae</taxon>
        <taxon>Pararobbsia</taxon>
    </lineage>
</organism>